<keyword evidence="2" id="KW-1185">Reference proteome</keyword>
<organism evidence="1 2">
    <name type="scientific">Henosepilachna vigintioctopunctata</name>
    <dbReference type="NCBI Taxonomy" id="420089"/>
    <lineage>
        <taxon>Eukaryota</taxon>
        <taxon>Metazoa</taxon>
        <taxon>Ecdysozoa</taxon>
        <taxon>Arthropoda</taxon>
        <taxon>Hexapoda</taxon>
        <taxon>Insecta</taxon>
        <taxon>Pterygota</taxon>
        <taxon>Neoptera</taxon>
        <taxon>Endopterygota</taxon>
        <taxon>Coleoptera</taxon>
        <taxon>Polyphaga</taxon>
        <taxon>Cucujiformia</taxon>
        <taxon>Coccinelloidea</taxon>
        <taxon>Coccinellidae</taxon>
        <taxon>Epilachninae</taxon>
        <taxon>Epilachnini</taxon>
        <taxon>Henosepilachna</taxon>
    </lineage>
</organism>
<reference evidence="1 2" key="1">
    <citation type="submission" date="2023-03" db="EMBL/GenBank/DDBJ databases">
        <title>Genome insight into feeding habits of ladybird beetles.</title>
        <authorList>
            <person name="Li H.-S."/>
            <person name="Huang Y.-H."/>
            <person name="Pang H."/>
        </authorList>
    </citation>
    <scope>NUCLEOTIDE SEQUENCE [LARGE SCALE GENOMIC DNA]</scope>
    <source>
        <strain evidence="1">SYSU_2023b</strain>
        <tissue evidence="1">Whole body</tissue>
    </source>
</reference>
<comment type="caution">
    <text evidence="1">The sequence shown here is derived from an EMBL/GenBank/DDBJ whole genome shotgun (WGS) entry which is preliminary data.</text>
</comment>
<evidence type="ECO:0000313" key="2">
    <source>
        <dbReference type="Proteomes" id="UP001431783"/>
    </source>
</evidence>
<proteinExistence type="predicted"/>
<dbReference type="AlphaFoldDB" id="A0AAW1UI37"/>
<accession>A0AAW1UI37</accession>
<gene>
    <name evidence="1" type="ORF">WA026_003859</name>
</gene>
<sequence>MCSSAFIKPLNTITGVEYMIKALLYNHIILSNALSCADKSLTVPLAHCPIVGEGLFECGSRFYECVKTGGSSSGALTPAGYCVVIRPAADLFLSRFGSGFC</sequence>
<protein>
    <submittedName>
        <fullName evidence="1">Uncharacterized protein</fullName>
    </submittedName>
</protein>
<evidence type="ECO:0000313" key="1">
    <source>
        <dbReference type="EMBL" id="KAK9879044.1"/>
    </source>
</evidence>
<dbReference type="Proteomes" id="UP001431783">
    <property type="component" value="Unassembled WGS sequence"/>
</dbReference>
<name>A0AAW1UI37_9CUCU</name>
<dbReference type="EMBL" id="JARQZJ010000061">
    <property type="protein sequence ID" value="KAK9879044.1"/>
    <property type="molecule type" value="Genomic_DNA"/>
</dbReference>